<sequence length="369" mass="40359">MSSLNVEAAVRERYAQAAQEREAELCCPVDYDAKYLKVIPQEVIDRDYGCGDPSKHVRPGETVLDLGSGGGKICFIASQVVGAEGRVIGVDMNDDMLQLARASQPKVAEAIGYDNVSFRKGKIQDLAIDRDQVQRYLAERPVSDDASLRALEAYLAEQRRESPMIDDESIDVVVSNCVLNLVDADEKELLFDEIFRVLRPGGRAVISDIVCDEEVPEEMQADPELWSGCISGAYQQAAFLQAFESAGFEDIQIAALQLEPWRVVKGIAFRSMTVIATRPEEEPVDGQDLNGAGTFDGCQRVYRGPFKYVCDDAGRMYTRGEVCTDDLAAAASRETIADHFAVYTSDAKATPKSLSLPTTSDCCSGDSCC</sequence>
<dbReference type="PANTHER" id="PTHR43675:SF8">
    <property type="entry name" value="ARSENITE METHYLTRANSFERASE"/>
    <property type="match status" value="1"/>
</dbReference>
<evidence type="ECO:0000313" key="11">
    <source>
        <dbReference type="Proteomes" id="UP001430306"/>
    </source>
</evidence>
<dbReference type="InterPro" id="IPR025714">
    <property type="entry name" value="Methyltranfer_dom"/>
</dbReference>
<evidence type="ECO:0000256" key="5">
    <source>
        <dbReference type="ARBA" id="ARBA00034545"/>
    </source>
</evidence>
<dbReference type="GO" id="GO:0008168">
    <property type="term" value="F:methyltransferase activity"/>
    <property type="evidence" value="ECO:0007669"/>
    <property type="project" value="UniProtKB-KW"/>
</dbReference>
<dbReference type="CDD" id="cd02440">
    <property type="entry name" value="AdoMet_MTases"/>
    <property type="match status" value="1"/>
</dbReference>
<comment type="catalytic activity">
    <reaction evidence="8">
        <text>arsenic triglutathione + 3 [thioredoxin]-dithiol + 3 S-adenosyl-L-methionine = trimethylarsine + 3 [thioredoxin]-disulfide + 3 glutathione + 3 S-adenosyl-L-homocysteine + 3 H(+)</text>
        <dbReference type="Rhea" id="RHEA:69432"/>
        <dbReference type="Rhea" id="RHEA-COMP:10698"/>
        <dbReference type="Rhea" id="RHEA-COMP:10700"/>
        <dbReference type="ChEBI" id="CHEBI:15378"/>
        <dbReference type="ChEBI" id="CHEBI:27130"/>
        <dbReference type="ChEBI" id="CHEBI:29950"/>
        <dbReference type="ChEBI" id="CHEBI:50058"/>
        <dbReference type="ChEBI" id="CHEBI:57856"/>
        <dbReference type="ChEBI" id="CHEBI:57925"/>
        <dbReference type="ChEBI" id="CHEBI:59789"/>
        <dbReference type="ChEBI" id="CHEBI:183640"/>
        <dbReference type="EC" id="2.1.1.137"/>
    </reaction>
</comment>
<dbReference type="InterPro" id="IPR029063">
    <property type="entry name" value="SAM-dependent_MTases_sf"/>
</dbReference>
<evidence type="ECO:0000259" key="9">
    <source>
        <dbReference type="Pfam" id="PF13847"/>
    </source>
</evidence>
<dbReference type="EC" id="2.1.1.137" evidence="4"/>
<evidence type="ECO:0000256" key="7">
    <source>
        <dbReference type="ARBA" id="ARBA00047943"/>
    </source>
</evidence>
<dbReference type="PANTHER" id="PTHR43675">
    <property type="entry name" value="ARSENITE METHYLTRANSFERASE"/>
    <property type="match status" value="1"/>
</dbReference>
<dbReference type="GO" id="GO:0032259">
    <property type="term" value="P:methylation"/>
    <property type="evidence" value="ECO:0007669"/>
    <property type="project" value="UniProtKB-KW"/>
</dbReference>
<comment type="similarity">
    <text evidence="3">Belongs to the methyltransferase superfamily. Arsenite methyltransferase family.</text>
</comment>
<comment type="caution">
    <text evidence="10">The sequence shown here is derived from an EMBL/GenBank/DDBJ whole genome shotgun (WGS) entry which is preliminary data.</text>
</comment>
<name>A0ABS8NCR3_9BACT</name>
<evidence type="ECO:0000256" key="6">
    <source>
        <dbReference type="ARBA" id="ARBA00047941"/>
    </source>
</evidence>
<evidence type="ECO:0000256" key="8">
    <source>
        <dbReference type="ARBA" id="ARBA00048428"/>
    </source>
</evidence>
<dbReference type="SUPFAM" id="SSF53335">
    <property type="entry name" value="S-adenosyl-L-methionine-dependent methyltransferases"/>
    <property type="match status" value="1"/>
</dbReference>
<reference evidence="10" key="1">
    <citation type="submission" date="2021-11" db="EMBL/GenBank/DDBJ databases">
        <title>Genome sequence.</title>
        <authorList>
            <person name="Sun Q."/>
        </authorList>
    </citation>
    <scope>NUCLEOTIDE SEQUENCE</scope>
    <source>
        <strain evidence="10">JC740</strain>
    </source>
</reference>
<evidence type="ECO:0000256" key="1">
    <source>
        <dbReference type="ARBA" id="ARBA00022679"/>
    </source>
</evidence>
<comment type="catalytic activity">
    <reaction evidence="6">
        <text>arsenic triglutathione + [thioredoxin]-dithiol + S-adenosyl-L-methionine + 2 H2O = methylarsonous acid + [thioredoxin]-disulfide + 3 glutathione + S-adenosyl-L-homocysteine + H(+)</text>
        <dbReference type="Rhea" id="RHEA:69460"/>
        <dbReference type="Rhea" id="RHEA-COMP:10698"/>
        <dbReference type="Rhea" id="RHEA-COMP:10700"/>
        <dbReference type="ChEBI" id="CHEBI:15377"/>
        <dbReference type="ChEBI" id="CHEBI:15378"/>
        <dbReference type="ChEBI" id="CHEBI:17826"/>
        <dbReference type="ChEBI" id="CHEBI:29950"/>
        <dbReference type="ChEBI" id="CHEBI:50058"/>
        <dbReference type="ChEBI" id="CHEBI:57856"/>
        <dbReference type="ChEBI" id="CHEBI:57925"/>
        <dbReference type="ChEBI" id="CHEBI:59789"/>
        <dbReference type="ChEBI" id="CHEBI:183640"/>
        <dbReference type="EC" id="2.1.1.137"/>
    </reaction>
</comment>
<evidence type="ECO:0000256" key="4">
    <source>
        <dbReference type="ARBA" id="ARBA00034521"/>
    </source>
</evidence>
<keyword evidence="11" id="KW-1185">Reference proteome</keyword>
<dbReference type="Gene3D" id="3.40.50.150">
    <property type="entry name" value="Vaccinia Virus protein VP39"/>
    <property type="match status" value="2"/>
</dbReference>
<keyword evidence="10" id="KW-0489">Methyltransferase</keyword>
<dbReference type="InterPro" id="IPR026669">
    <property type="entry name" value="Arsenite_MeTrfase-like"/>
</dbReference>
<feature type="domain" description="Methyltransferase" evidence="9">
    <location>
        <begin position="165"/>
        <end position="247"/>
    </location>
</feature>
<dbReference type="EMBL" id="JAJKFW010000006">
    <property type="protein sequence ID" value="MCC9641342.1"/>
    <property type="molecule type" value="Genomic_DNA"/>
</dbReference>
<keyword evidence="1" id="KW-0808">Transferase</keyword>
<evidence type="ECO:0000256" key="3">
    <source>
        <dbReference type="ARBA" id="ARBA00034487"/>
    </source>
</evidence>
<protein>
    <recommendedName>
        <fullName evidence="5">Arsenite methyltransferase</fullName>
        <ecNumber evidence="4">2.1.1.137</ecNumber>
    </recommendedName>
</protein>
<proteinExistence type="inferred from homology"/>
<keyword evidence="2" id="KW-0949">S-adenosyl-L-methionine</keyword>
<comment type="catalytic activity">
    <reaction evidence="7">
        <text>arsenic triglutathione + 2 [thioredoxin]-dithiol + 2 S-adenosyl-L-methionine + H2O = dimethylarsinous acid + 2 [thioredoxin]-disulfide + 3 glutathione + 2 S-adenosyl-L-homocysteine + 2 H(+)</text>
        <dbReference type="Rhea" id="RHEA:69464"/>
        <dbReference type="Rhea" id="RHEA-COMP:10698"/>
        <dbReference type="Rhea" id="RHEA-COMP:10700"/>
        <dbReference type="ChEBI" id="CHEBI:15377"/>
        <dbReference type="ChEBI" id="CHEBI:15378"/>
        <dbReference type="ChEBI" id="CHEBI:23808"/>
        <dbReference type="ChEBI" id="CHEBI:29950"/>
        <dbReference type="ChEBI" id="CHEBI:50058"/>
        <dbReference type="ChEBI" id="CHEBI:57856"/>
        <dbReference type="ChEBI" id="CHEBI:57925"/>
        <dbReference type="ChEBI" id="CHEBI:59789"/>
        <dbReference type="ChEBI" id="CHEBI:183640"/>
        <dbReference type="EC" id="2.1.1.137"/>
    </reaction>
</comment>
<feature type="domain" description="Methyltransferase" evidence="9">
    <location>
        <begin position="59"/>
        <end position="127"/>
    </location>
</feature>
<dbReference type="Pfam" id="PF13847">
    <property type="entry name" value="Methyltransf_31"/>
    <property type="match status" value="2"/>
</dbReference>
<dbReference type="Proteomes" id="UP001430306">
    <property type="component" value="Unassembled WGS sequence"/>
</dbReference>
<organism evidence="10 11">
    <name type="scientific">Rhodopirellula halodulae</name>
    <dbReference type="NCBI Taxonomy" id="2894198"/>
    <lineage>
        <taxon>Bacteria</taxon>
        <taxon>Pseudomonadati</taxon>
        <taxon>Planctomycetota</taxon>
        <taxon>Planctomycetia</taxon>
        <taxon>Pirellulales</taxon>
        <taxon>Pirellulaceae</taxon>
        <taxon>Rhodopirellula</taxon>
    </lineage>
</organism>
<gene>
    <name evidence="10" type="ORF">LOC71_03580</name>
</gene>
<accession>A0ABS8NCR3</accession>
<evidence type="ECO:0000256" key="2">
    <source>
        <dbReference type="ARBA" id="ARBA00022691"/>
    </source>
</evidence>
<evidence type="ECO:0000313" key="10">
    <source>
        <dbReference type="EMBL" id="MCC9641342.1"/>
    </source>
</evidence>